<dbReference type="EC" id="2.3.2.27" evidence="3"/>
<dbReference type="AlphaFoldDB" id="T0RC26"/>
<dbReference type="GO" id="GO:0031519">
    <property type="term" value="C:PcG protein complex"/>
    <property type="evidence" value="ECO:0007669"/>
    <property type="project" value="TreeGrafter"/>
</dbReference>
<dbReference type="GO" id="GO:0008270">
    <property type="term" value="F:zinc ion binding"/>
    <property type="evidence" value="ECO:0007669"/>
    <property type="project" value="UniProtKB-KW"/>
</dbReference>
<evidence type="ECO:0000313" key="11">
    <source>
        <dbReference type="Proteomes" id="UP000030762"/>
    </source>
</evidence>
<dbReference type="OMA" id="RVCIDAC"/>
<keyword evidence="5" id="KW-0479">Metal-binding</keyword>
<dbReference type="InterPro" id="IPR001841">
    <property type="entry name" value="Znf_RING"/>
</dbReference>
<proteinExistence type="predicted"/>
<dbReference type="GO" id="GO:0016567">
    <property type="term" value="P:protein ubiquitination"/>
    <property type="evidence" value="ECO:0007669"/>
    <property type="project" value="UniProtKB-UniPathway"/>
</dbReference>
<dbReference type="SUPFAM" id="SSF57850">
    <property type="entry name" value="RING/U-box"/>
    <property type="match status" value="1"/>
</dbReference>
<dbReference type="STRING" id="1156394.T0RC26"/>
<evidence type="ECO:0000256" key="6">
    <source>
        <dbReference type="ARBA" id="ARBA00022771"/>
    </source>
</evidence>
<dbReference type="SMART" id="SM00184">
    <property type="entry name" value="RING"/>
    <property type="match status" value="1"/>
</dbReference>
<dbReference type="OrthoDB" id="337575at2759"/>
<dbReference type="UniPathway" id="UPA00143"/>
<evidence type="ECO:0000256" key="7">
    <source>
        <dbReference type="ARBA" id="ARBA00022833"/>
    </source>
</evidence>
<dbReference type="InterPro" id="IPR013083">
    <property type="entry name" value="Znf_RING/FYVE/PHD"/>
</dbReference>
<keyword evidence="6 8" id="KW-0863">Zinc-finger</keyword>
<dbReference type="GO" id="GO:0061630">
    <property type="term" value="F:ubiquitin protein ligase activity"/>
    <property type="evidence" value="ECO:0007669"/>
    <property type="project" value="UniProtKB-EC"/>
</dbReference>
<evidence type="ECO:0000256" key="1">
    <source>
        <dbReference type="ARBA" id="ARBA00000900"/>
    </source>
</evidence>
<dbReference type="VEuPathDB" id="FungiDB:SDRG_12539"/>
<evidence type="ECO:0000313" key="10">
    <source>
        <dbReference type="EMBL" id="EQC29768.1"/>
    </source>
</evidence>
<dbReference type="PANTHER" id="PTHR46076">
    <property type="entry name" value="E3 UBIQUITIN-PROTEIN LIGASE RING1 / RING 2 FAMILY MEMBER"/>
    <property type="match status" value="1"/>
</dbReference>
<dbReference type="eggNOG" id="KOG0311">
    <property type="taxonomic scope" value="Eukaryota"/>
</dbReference>
<keyword evidence="4" id="KW-0808">Transferase</keyword>
<keyword evidence="11" id="KW-1185">Reference proteome</keyword>
<dbReference type="PANTHER" id="PTHR46076:SF3">
    <property type="entry name" value="E3 UBIQUITIN-PROTEIN LIGASE RING1"/>
    <property type="match status" value="1"/>
</dbReference>
<evidence type="ECO:0000259" key="9">
    <source>
        <dbReference type="PROSITE" id="PS50089"/>
    </source>
</evidence>
<feature type="domain" description="RING-type" evidence="9">
    <location>
        <begin position="71"/>
        <end position="111"/>
    </location>
</feature>
<dbReference type="Pfam" id="PF13923">
    <property type="entry name" value="zf-C3HC4_2"/>
    <property type="match status" value="1"/>
</dbReference>
<evidence type="ECO:0000256" key="8">
    <source>
        <dbReference type="PROSITE-ProRule" id="PRU00175"/>
    </source>
</evidence>
<dbReference type="GO" id="GO:0003682">
    <property type="term" value="F:chromatin binding"/>
    <property type="evidence" value="ECO:0007669"/>
    <property type="project" value="TreeGrafter"/>
</dbReference>
<dbReference type="RefSeq" id="XP_008616834.1">
    <property type="nucleotide sequence ID" value="XM_008618612.1"/>
</dbReference>
<organism evidence="10 11">
    <name type="scientific">Saprolegnia diclina (strain VS20)</name>
    <dbReference type="NCBI Taxonomy" id="1156394"/>
    <lineage>
        <taxon>Eukaryota</taxon>
        <taxon>Sar</taxon>
        <taxon>Stramenopiles</taxon>
        <taxon>Oomycota</taxon>
        <taxon>Saprolegniomycetes</taxon>
        <taxon>Saprolegniales</taxon>
        <taxon>Saprolegniaceae</taxon>
        <taxon>Saprolegnia</taxon>
    </lineage>
</organism>
<dbReference type="EMBL" id="JH767181">
    <property type="protein sequence ID" value="EQC29768.1"/>
    <property type="molecule type" value="Genomic_DNA"/>
</dbReference>
<sequence length="273" mass="29845">MPLGSAKFSRAAYDAHVQGLVHRRLNPISTYVEYTLVEDLTPYDLFRAPRPVTTAAPLDVPVTELDAELTCPICLGVLQQTTVVPACLHRFCRGCIDACLASGKHECPSCRAGIPTKRALRADTAFDALVRLLHPPPPLLSPSKKRATPYDLTEATTLAVTFALLGATTPSQLQWTTTLAATVHEANEWLRQQLHGPATVCTTDGAALSMASLWTHRPSTMRSTTARPRVRMRRPNYLNTQSIVTAYLAPLGRSYQLDTLQCRIPFSPSTVIG</sequence>
<accession>T0RC26</accession>
<dbReference type="PROSITE" id="PS00518">
    <property type="entry name" value="ZF_RING_1"/>
    <property type="match status" value="1"/>
</dbReference>
<comment type="catalytic activity">
    <reaction evidence="1">
        <text>S-ubiquitinyl-[E2 ubiquitin-conjugating enzyme]-L-cysteine + [acceptor protein]-L-lysine = [E2 ubiquitin-conjugating enzyme]-L-cysteine + N(6)-ubiquitinyl-[acceptor protein]-L-lysine.</text>
        <dbReference type="EC" id="2.3.2.27"/>
    </reaction>
</comment>
<evidence type="ECO:0000256" key="5">
    <source>
        <dbReference type="ARBA" id="ARBA00022723"/>
    </source>
</evidence>
<dbReference type="CDD" id="cd16531">
    <property type="entry name" value="RING-HC_RING1-like"/>
    <property type="match status" value="1"/>
</dbReference>
<reference evidence="10 11" key="1">
    <citation type="submission" date="2012-04" db="EMBL/GenBank/DDBJ databases">
        <title>The Genome Sequence of Saprolegnia declina VS20.</title>
        <authorList>
            <consortium name="The Broad Institute Genome Sequencing Platform"/>
            <person name="Russ C."/>
            <person name="Nusbaum C."/>
            <person name="Tyler B."/>
            <person name="van West P."/>
            <person name="Dieguez-Uribeondo J."/>
            <person name="de Bruijn I."/>
            <person name="Tripathy S."/>
            <person name="Jiang R."/>
            <person name="Young S.K."/>
            <person name="Zeng Q."/>
            <person name="Gargeya S."/>
            <person name="Fitzgerald M."/>
            <person name="Haas B."/>
            <person name="Abouelleil A."/>
            <person name="Alvarado L."/>
            <person name="Arachchi H.M."/>
            <person name="Berlin A."/>
            <person name="Chapman S.B."/>
            <person name="Goldberg J."/>
            <person name="Griggs A."/>
            <person name="Gujja S."/>
            <person name="Hansen M."/>
            <person name="Howarth C."/>
            <person name="Imamovic A."/>
            <person name="Larimer J."/>
            <person name="McCowen C."/>
            <person name="Montmayeur A."/>
            <person name="Murphy C."/>
            <person name="Neiman D."/>
            <person name="Pearson M."/>
            <person name="Priest M."/>
            <person name="Roberts A."/>
            <person name="Saif S."/>
            <person name="Shea T."/>
            <person name="Sisk P."/>
            <person name="Sykes S."/>
            <person name="Wortman J."/>
            <person name="Nusbaum C."/>
            <person name="Birren B."/>
        </authorList>
    </citation>
    <scope>NUCLEOTIDE SEQUENCE [LARGE SCALE GENOMIC DNA]</scope>
    <source>
        <strain evidence="10 11">VS20</strain>
    </source>
</reference>
<evidence type="ECO:0000256" key="2">
    <source>
        <dbReference type="ARBA" id="ARBA00004906"/>
    </source>
</evidence>
<evidence type="ECO:0000256" key="3">
    <source>
        <dbReference type="ARBA" id="ARBA00012483"/>
    </source>
</evidence>
<gene>
    <name evidence="10" type="ORF">SDRG_12539</name>
</gene>
<evidence type="ECO:0000256" key="4">
    <source>
        <dbReference type="ARBA" id="ARBA00022679"/>
    </source>
</evidence>
<dbReference type="GO" id="GO:0000151">
    <property type="term" value="C:ubiquitin ligase complex"/>
    <property type="evidence" value="ECO:0007669"/>
    <property type="project" value="InterPro"/>
</dbReference>
<dbReference type="InterPro" id="IPR043540">
    <property type="entry name" value="RING1/RING2"/>
</dbReference>
<dbReference type="InterPro" id="IPR017907">
    <property type="entry name" value="Znf_RING_CS"/>
</dbReference>
<dbReference type="GeneID" id="19953266"/>
<name>T0RC26_SAPDV</name>
<keyword evidence="7" id="KW-0862">Zinc</keyword>
<comment type="pathway">
    <text evidence="2">Protein modification; protein ubiquitination.</text>
</comment>
<dbReference type="InParanoid" id="T0RC26"/>
<dbReference type="Gene3D" id="3.30.40.10">
    <property type="entry name" value="Zinc/RING finger domain, C3HC4 (zinc finger)"/>
    <property type="match status" value="1"/>
</dbReference>
<dbReference type="PROSITE" id="PS50089">
    <property type="entry name" value="ZF_RING_2"/>
    <property type="match status" value="1"/>
</dbReference>
<dbReference type="Proteomes" id="UP000030762">
    <property type="component" value="Unassembled WGS sequence"/>
</dbReference>
<protein>
    <recommendedName>
        <fullName evidence="3">RING-type E3 ubiquitin transferase</fullName>
        <ecNumber evidence="3">2.3.2.27</ecNumber>
    </recommendedName>
</protein>